<evidence type="ECO:0000313" key="2">
    <source>
        <dbReference type="EMBL" id="KAG1825447.1"/>
    </source>
</evidence>
<keyword evidence="3" id="KW-1185">Reference proteome</keyword>
<name>A0A9P7JIY2_9AGAM</name>
<sequence length="128" mass="14764">MHAADQDQRDETPPAAHWHNPLKDLDLDQLGRDAKRFELQRDMQFILALHNATLDDGAGLIGDALEHLRNPPQAQARLDDSDIEHGISLFLAFEHASESAFRFYYSYLMRCSHCNADYRTTTSRPRIW</sequence>
<gene>
    <name evidence="2" type="ORF">BJ212DRAFT_1314073</name>
</gene>
<dbReference type="AlphaFoldDB" id="A0A9P7JIY2"/>
<dbReference type="EMBL" id="JABBWG010000002">
    <property type="protein sequence ID" value="KAG1825447.1"/>
    <property type="molecule type" value="Genomic_DNA"/>
</dbReference>
<feature type="compositionally biased region" description="Basic and acidic residues" evidence="1">
    <location>
        <begin position="1"/>
        <end position="12"/>
    </location>
</feature>
<organism evidence="2 3">
    <name type="scientific">Suillus subaureus</name>
    <dbReference type="NCBI Taxonomy" id="48587"/>
    <lineage>
        <taxon>Eukaryota</taxon>
        <taxon>Fungi</taxon>
        <taxon>Dikarya</taxon>
        <taxon>Basidiomycota</taxon>
        <taxon>Agaricomycotina</taxon>
        <taxon>Agaricomycetes</taxon>
        <taxon>Agaricomycetidae</taxon>
        <taxon>Boletales</taxon>
        <taxon>Suillineae</taxon>
        <taxon>Suillaceae</taxon>
        <taxon>Suillus</taxon>
    </lineage>
</organism>
<comment type="caution">
    <text evidence="2">The sequence shown here is derived from an EMBL/GenBank/DDBJ whole genome shotgun (WGS) entry which is preliminary data.</text>
</comment>
<protein>
    <submittedName>
        <fullName evidence="2">Uncharacterized protein</fullName>
    </submittedName>
</protein>
<feature type="region of interest" description="Disordered" evidence="1">
    <location>
        <begin position="1"/>
        <end position="22"/>
    </location>
</feature>
<proteinExistence type="predicted"/>
<reference evidence="2" key="1">
    <citation type="journal article" date="2020" name="New Phytol.">
        <title>Comparative genomics reveals dynamic genome evolution in host specialist ectomycorrhizal fungi.</title>
        <authorList>
            <person name="Lofgren L.A."/>
            <person name="Nguyen N.H."/>
            <person name="Vilgalys R."/>
            <person name="Ruytinx J."/>
            <person name="Liao H.L."/>
            <person name="Branco S."/>
            <person name="Kuo A."/>
            <person name="LaButti K."/>
            <person name="Lipzen A."/>
            <person name="Andreopoulos W."/>
            <person name="Pangilinan J."/>
            <person name="Riley R."/>
            <person name="Hundley H."/>
            <person name="Na H."/>
            <person name="Barry K."/>
            <person name="Grigoriev I.V."/>
            <person name="Stajich J.E."/>
            <person name="Kennedy P.G."/>
        </authorList>
    </citation>
    <scope>NUCLEOTIDE SEQUENCE</scope>
    <source>
        <strain evidence="2">MN1</strain>
    </source>
</reference>
<evidence type="ECO:0000313" key="3">
    <source>
        <dbReference type="Proteomes" id="UP000807769"/>
    </source>
</evidence>
<dbReference type="OrthoDB" id="3261594at2759"/>
<accession>A0A9P7JIY2</accession>
<dbReference type="GeneID" id="64628129"/>
<evidence type="ECO:0000256" key="1">
    <source>
        <dbReference type="SAM" id="MobiDB-lite"/>
    </source>
</evidence>
<dbReference type="Proteomes" id="UP000807769">
    <property type="component" value="Unassembled WGS sequence"/>
</dbReference>
<dbReference type="RefSeq" id="XP_041198700.1">
    <property type="nucleotide sequence ID" value="XM_041334112.1"/>
</dbReference>